<comment type="caution">
    <text evidence="1">The sequence shown here is derived from an EMBL/GenBank/DDBJ whole genome shotgun (WGS) entry which is preliminary data.</text>
</comment>
<dbReference type="STRING" id="1077974.GOEFS_105_00130"/>
<dbReference type="Gene3D" id="2.30.110.10">
    <property type="entry name" value="Electron Transport, Fmn-binding Protein, Chain A"/>
    <property type="match status" value="1"/>
</dbReference>
<gene>
    <name evidence="1" type="ORF">GOEFS_105_00130</name>
</gene>
<evidence type="ECO:0000313" key="2">
    <source>
        <dbReference type="Proteomes" id="UP000035034"/>
    </source>
</evidence>
<proteinExistence type="predicted"/>
<protein>
    <recommendedName>
        <fullName evidence="3">DUF385 domain-containing protein</fullName>
    </recommendedName>
</protein>
<dbReference type="EMBL" id="BAEH01000105">
    <property type="protein sequence ID" value="GAB20002.1"/>
    <property type="molecule type" value="Genomic_DNA"/>
</dbReference>
<dbReference type="Proteomes" id="UP000035034">
    <property type="component" value="Unassembled WGS sequence"/>
</dbReference>
<dbReference type="InterPro" id="IPR012349">
    <property type="entry name" value="Split_barrel_FMN-bd"/>
</dbReference>
<accession>H0R4K1</accession>
<reference evidence="1 2" key="1">
    <citation type="submission" date="2011-12" db="EMBL/GenBank/DDBJ databases">
        <title>Whole genome shotgun sequence of Gordonia effusa NBRC 100432.</title>
        <authorList>
            <person name="Yoshida I."/>
            <person name="Takarada H."/>
            <person name="Hosoyama A."/>
            <person name="Tsuchikane K."/>
            <person name="Katsumata H."/>
            <person name="Yamazaki S."/>
            <person name="Fujita N."/>
        </authorList>
    </citation>
    <scope>NUCLEOTIDE SEQUENCE [LARGE SCALE GENOMIC DNA]</scope>
    <source>
        <strain evidence="1 2">NBRC 100432</strain>
    </source>
</reference>
<dbReference type="AlphaFoldDB" id="H0R4K1"/>
<evidence type="ECO:0000313" key="1">
    <source>
        <dbReference type="EMBL" id="GAB20002.1"/>
    </source>
</evidence>
<sequence length="126" mass="13854">MLSRFAGRKLVTLFVIGRKSGKTYAIPVAYTPYEGGLLVATPFAWGKNLRTGEPIEVQFRGKRKIADVQVIDDHPGVAQMYGVIARDNKQFASFNGIGYTPAGDPDQRDLNRIAAQGARAFLFTPH</sequence>
<evidence type="ECO:0008006" key="3">
    <source>
        <dbReference type="Google" id="ProtNLM"/>
    </source>
</evidence>
<keyword evidence="2" id="KW-1185">Reference proteome</keyword>
<name>H0R4K1_9ACTN</name>
<organism evidence="1 2">
    <name type="scientific">Gordonia effusa NBRC 100432</name>
    <dbReference type="NCBI Taxonomy" id="1077974"/>
    <lineage>
        <taxon>Bacteria</taxon>
        <taxon>Bacillati</taxon>
        <taxon>Actinomycetota</taxon>
        <taxon>Actinomycetes</taxon>
        <taxon>Mycobacteriales</taxon>
        <taxon>Gordoniaceae</taxon>
        <taxon>Gordonia</taxon>
    </lineage>
</organism>
<dbReference type="eggNOG" id="ENOG5031V5S">
    <property type="taxonomic scope" value="Bacteria"/>
</dbReference>